<accession>A0ABU2ZUG1</accession>
<reference evidence="3 4" key="1">
    <citation type="submission" date="2023-09" db="EMBL/GenBank/DDBJ databases">
        <authorList>
            <person name="Rey-Velasco X."/>
        </authorList>
    </citation>
    <scope>NUCLEOTIDE SEQUENCE [LARGE SCALE GENOMIC DNA]</scope>
    <source>
        <strain evidence="3 4">P117</strain>
    </source>
</reference>
<dbReference type="Gene3D" id="3.40.190.170">
    <property type="entry name" value="Bacterial extracellular solute-binding protein, family 7"/>
    <property type="match status" value="1"/>
</dbReference>
<dbReference type="PANTHER" id="PTHR33376:SF2">
    <property type="entry name" value="DICARBOXYLATE-BINDING PERIPLASMIC PROTEIN"/>
    <property type="match status" value="1"/>
</dbReference>
<dbReference type="Pfam" id="PF03480">
    <property type="entry name" value="DctP"/>
    <property type="match status" value="1"/>
</dbReference>
<protein>
    <submittedName>
        <fullName evidence="3">TRAP transporter substrate-binding protein</fullName>
    </submittedName>
</protein>
<evidence type="ECO:0000313" key="4">
    <source>
        <dbReference type="Proteomes" id="UP001253545"/>
    </source>
</evidence>
<name>A0ABU2ZUG1_9ALTE</name>
<dbReference type="PIRSF" id="PIRSF006470">
    <property type="entry name" value="DctB"/>
    <property type="match status" value="1"/>
</dbReference>
<dbReference type="RefSeq" id="WP_311369804.1">
    <property type="nucleotide sequence ID" value="NZ_JAVRHX010000006.1"/>
</dbReference>
<proteinExistence type="predicted"/>
<dbReference type="PROSITE" id="PS51257">
    <property type="entry name" value="PROKAR_LIPOPROTEIN"/>
    <property type="match status" value="1"/>
</dbReference>
<dbReference type="InterPro" id="IPR004682">
    <property type="entry name" value="TRAP_DctP"/>
</dbReference>
<dbReference type="InterPro" id="IPR038404">
    <property type="entry name" value="TRAP_DctP_sf"/>
</dbReference>
<evidence type="ECO:0000256" key="1">
    <source>
        <dbReference type="ARBA" id="ARBA00022729"/>
    </source>
</evidence>
<feature type="chain" id="PRO_5045764066" evidence="2">
    <location>
        <begin position="30"/>
        <end position="340"/>
    </location>
</feature>
<dbReference type="Proteomes" id="UP001253545">
    <property type="component" value="Unassembled WGS sequence"/>
</dbReference>
<dbReference type="PANTHER" id="PTHR33376">
    <property type="match status" value="1"/>
</dbReference>
<keyword evidence="1 2" id="KW-0732">Signal</keyword>
<sequence length="340" mass="37943">MLKSNFNTRLKNTVFICASILLLAGCAQQSETIDIKLGHALDTSHPVHLGMQYMADDLVKRSNGEMRITLYPNQQLGSERQTLELLQIGSVGMTKVSAAVLENFAPNVKVLSLPYIFMSKKHAHTVMDSEIGRDLLTESEPYWLRGLTFYDAGSRSYYTTENPINLPEDLEGLKIRVQSSVTAMNLVKAMGGSPTPIAWGELYTALQQGVVDGAENNPPSFYYSRHYEVAPYYTLNEHTSVPDVLMISTHLWDRLTTQQQEWLQASANASAIHQRMLWEQAELEALNAVKEAGVTIIYPDKVPFANSTASLLEAYKSDPTAYEYIKRIQAKASDTNEVSP</sequence>
<dbReference type="CDD" id="cd13671">
    <property type="entry name" value="PBP2_TRAP_SBP_like_3"/>
    <property type="match status" value="1"/>
</dbReference>
<dbReference type="NCBIfam" id="TIGR00787">
    <property type="entry name" value="dctP"/>
    <property type="match status" value="1"/>
</dbReference>
<evidence type="ECO:0000313" key="3">
    <source>
        <dbReference type="EMBL" id="MDT0596277.1"/>
    </source>
</evidence>
<feature type="signal peptide" evidence="2">
    <location>
        <begin position="1"/>
        <end position="29"/>
    </location>
</feature>
<comment type="caution">
    <text evidence="3">The sequence shown here is derived from an EMBL/GenBank/DDBJ whole genome shotgun (WGS) entry which is preliminary data.</text>
</comment>
<gene>
    <name evidence="3" type="ORF">RM552_15590</name>
</gene>
<dbReference type="EMBL" id="JAVRHX010000006">
    <property type="protein sequence ID" value="MDT0596277.1"/>
    <property type="molecule type" value="Genomic_DNA"/>
</dbReference>
<keyword evidence="4" id="KW-1185">Reference proteome</keyword>
<organism evidence="3 4">
    <name type="scientific">Glaciecola petra</name>
    <dbReference type="NCBI Taxonomy" id="3075602"/>
    <lineage>
        <taxon>Bacteria</taxon>
        <taxon>Pseudomonadati</taxon>
        <taxon>Pseudomonadota</taxon>
        <taxon>Gammaproteobacteria</taxon>
        <taxon>Alteromonadales</taxon>
        <taxon>Alteromonadaceae</taxon>
        <taxon>Glaciecola</taxon>
    </lineage>
</organism>
<dbReference type="InterPro" id="IPR018389">
    <property type="entry name" value="DctP_fam"/>
</dbReference>
<evidence type="ECO:0000256" key="2">
    <source>
        <dbReference type="SAM" id="SignalP"/>
    </source>
</evidence>
<dbReference type="NCBIfam" id="NF037995">
    <property type="entry name" value="TRAP_S1"/>
    <property type="match status" value="1"/>
</dbReference>